<dbReference type="PANTHER" id="PTHR19328:SF13">
    <property type="entry name" value="HIPL1 PROTEIN"/>
    <property type="match status" value="1"/>
</dbReference>
<dbReference type="AlphaFoldDB" id="A0A7S2ZJT2"/>
<feature type="domain" description="Glucose/Sorbosone dehydrogenase" evidence="2">
    <location>
        <begin position="48"/>
        <end position="406"/>
    </location>
</feature>
<dbReference type="InterPro" id="IPR012938">
    <property type="entry name" value="Glc/Sorbosone_DH"/>
</dbReference>
<dbReference type="Pfam" id="PF07995">
    <property type="entry name" value="GSDH"/>
    <property type="match status" value="1"/>
</dbReference>
<evidence type="ECO:0000313" key="3">
    <source>
        <dbReference type="EMBL" id="CAE0040182.1"/>
    </source>
</evidence>
<feature type="signal peptide" evidence="1">
    <location>
        <begin position="1"/>
        <end position="17"/>
    </location>
</feature>
<dbReference type="EMBL" id="HBHW01010676">
    <property type="protein sequence ID" value="CAE0040182.1"/>
    <property type="molecule type" value="Transcribed_RNA"/>
</dbReference>
<gene>
    <name evidence="3" type="ORF">RMAR00112_LOCUS8141</name>
</gene>
<dbReference type="SUPFAM" id="SSF50952">
    <property type="entry name" value="Soluble quinoprotein glucose dehydrogenase"/>
    <property type="match status" value="1"/>
</dbReference>
<dbReference type="InterPro" id="IPR011042">
    <property type="entry name" value="6-blade_b-propeller_TolB-like"/>
</dbReference>
<evidence type="ECO:0000259" key="2">
    <source>
        <dbReference type="Pfam" id="PF07995"/>
    </source>
</evidence>
<evidence type="ECO:0000256" key="1">
    <source>
        <dbReference type="SAM" id="SignalP"/>
    </source>
</evidence>
<accession>A0A7S2ZJT2</accession>
<feature type="chain" id="PRO_5031488211" description="Glucose/Sorbosone dehydrogenase domain-containing protein" evidence="1">
    <location>
        <begin position="18"/>
        <end position="445"/>
    </location>
</feature>
<dbReference type="PANTHER" id="PTHR19328">
    <property type="entry name" value="HEDGEHOG-INTERACTING PROTEIN"/>
    <property type="match status" value="1"/>
</dbReference>
<organism evidence="3">
    <name type="scientific">Rhodosorus marinus</name>
    <dbReference type="NCBI Taxonomy" id="101924"/>
    <lineage>
        <taxon>Eukaryota</taxon>
        <taxon>Rhodophyta</taxon>
        <taxon>Stylonematophyceae</taxon>
        <taxon>Stylonematales</taxon>
        <taxon>Stylonemataceae</taxon>
        <taxon>Rhodosorus</taxon>
    </lineage>
</organism>
<dbReference type="Gene3D" id="2.120.10.30">
    <property type="entry name" value="TolB, C-terminal domain"/>
    <property type="match status" value="1"/>
</dbReference>
<keyword evidence="1" id="KW-0732">Signal</keyword>
<reference evidence="3" key="1">
    <citation type="submission" date="2021-01" db="EMBL/GenBank/DDBJ databases">
        <authorList>
            <person name="Corre E."/>
            <person name="Pelletier E."/>
            <person name="Niang G."/>
            <person name="Scheremetjew M."/>
            <person name="Finn R."/>
            <person name="Kale V."/>
            <person name="Holt S."/>
            <person name="Cochrane G."/>
            <person name="Meng A."/>
            <person name="Brown T."/>
            <person name="Cohen L."/>
        </authorList>
    </citation>
    <scope>NUCLEOTIDE SEQUENCE</scope>
    <source>
        <strain evidence="3">CCMP 769</strain>
    </source>
</reference>
<sequence>MRYIWFALGLLVAAAAGASFYDGRFSLEELSTNLTSPVGTCTVSGSKDKFLVIELGGLAWLFVNGTKLDKPFLNISSQIAVGHMRGLKACVFDSDFANHRYLFLSYMMRPDQADPTGPTTGRVSKFKVNESFTGVTEETPILGRVKSNGCKGRDINPIQEDVICNDNKGHNLGGLLMDEQGHLYVGLADDGTTDGAKHGWLDVMYVQNPGFLAGKVLRVTRDGKAVEGNPYYSSSQASADDNASKVYSIGFHNPWRIFYSEAWDKTFVISVGEAQFESVYALSPGKNMGWPCTQAIKNGDALDEYPVCRKIANEMDAGFNSLWDSAKEGSSARSCITGALQVSNRSWPAEFQETFLFADYCNDYVFTVDVDKTTLKKIGEPAEFASGMGAIVDFREHPDGYVYVLTFFPGALHRIKYDKTATDEKSKEVVGSCSISALSRFSFIS</sequence>
<name>A0A7S2ZJT2_9RHOD</name>
<dbReference type="InterPro" id="IPR011041">
    <property type="entry name" value="Quinoprot_gluc/sorb_DH_b-prop"/>
</dbReference>
<protein>
    <recommendedName>
        <fullName evidence="2">Glucose/Sorbosone dehydrogenase domain-containing protein</fullName>
    </recommendedName>
</protein>
<proteinExistence type="predicted"/>